<dbReference type="EMBL" id="MCFA01000074">
    <property type="protein sequence ID" value="ORY10317.1"/>
    <property type="molecule type" value="Genomic_DNA"/>
</dbReference>
<feature type="region of interest" description="Disordered" evidence="5">
    <location>
        <begin position="10"/>
        <end position="50"/>
    </location>
</feature>
<keyword evidence="9" id="KW-1185">Reference proteome</keyword>
<dbReference type="InterPro" id="IPR011701">
    <property type="entry name" value="MFS"/>
</dbReference>
<dbReference type="SUPFAM" id="SSF103473">
    <property type="entry name" value="MFS general substrate transporter"/>
    <property type="match status" value="1"/>
</dbReference>
<feature type="transmembrane region" description="Helical" evidence="6">
    <location>
        <begin position="69"/>
        <end position="92"/>
    </location>
</feature>
<dbReference type="Gene3D" id="1.20.1720.10">
    <property type="entry name" value="Multidrug resistance protein D"/>
    <property type="match status" value="1"/>
</dbReference>
<accession>A0A1Y1ZJW3</accession>
<feature type="transmembrane region" description="Helical" evidence="6">
    <location>
        <begin position="98"/>
        <end position="116"/>
    </location>
</feature>
<dbReference type="GO" id="GO:0022857">
    <property type="term" value="F:transmembrane transporter activity"/>
    <property type="evidence" value="ECO:0007669"/>
    <property type="project" value="InterPro"/>
</dbReference>
<dbReference type="InterPro" id="IPR036259">
    <property type="entry name" value="MFS_trans_sf"/>
</dbReference>
<evidence type="ECO:0000313" key="9">
    <source>
        <dbReference type="Proteomes" id="UP000193144"/>
    </source>
</evidence>
<feature type="transmembrane region" description="Helical" evidence="6">
    <location>
        <begin position="329"/>
        <end position="348"/>
    </location>
</feature>
<keyword evidence="3 6" id="KW-1133">Transmembrane helix</keyword>
<sequence>MTDTIELQLNPASSVHYQPQPKTSLDSFREPSTQVQTSKRPVDESSTPLTGGRTVSTLRLALIILQPSIINFLGSFTNGTITVGLPAIARSIDLPRSLYLWPSSVYGLTSGAMLLLAGSVADIVGARLVDIIGIFQLGACTLACGLSQTGVQLVVFRALQGIAMAMHLPASVALVATAVPPGRGRNIGFACLGLSQPLGFSVGLVVSGVMVERAGWRSGFYLSGGATLVAAIAAIWTLPKVEHEGKAPGSWTMLKKVGKEVDWVGGAIAGGGLAAISYVLAILSADLSAIRSATTISLLSVGVILLIAFPAWMHYRERAGKPALVPNSLWRNLPFATTCIMVALSYGAMNSMELFSSLYFQEIQSASILTASLYLLPNLLMGVAINLSVGIFVDRLPASWLVVGSSFLCSLAPSMMALVNPAWSYWYMQFWAQIFAPFSADVLFTVGLIIVSSNFPEKTQALAGAVFNTVANFGMSLGIGLCQVVALGVMSKNGHGGGDDGQGDAFSNVAEGALLDGFRAAFWAMFTCMIVCGFLAVVGLRNAGKVGLKRE</sequence>
<evidence type="ECO:0000256" key="2">
    <source>
        <dbReference type="ARBA" id="ARBA00022692"/>
    </source>
</evidence>
<gene>
    <name evidence="8" type="ORF">BCR34DRAFT_485919</name>
</gene>
<dbReference type="OrthoDB" id="2130629at2759"/>
<feature type="transmembrane region" description="Helical" evidence="6">
    <location>
        <begin position="462"/>
        <end position="486"/>
    </location>
</feature>
<reference evidence="8 9" key="1">
    <citation type="submission" date="2016-07" db="EMBL/GenBank/DDBJ databases">
        <title>Pervasive Adenine N6-methylation of Active Genes in Fungi.</title>
        <authorList>
            <consortium name="DOE Joint Genome Institute"/>
            <person name="Mondo S.J."/>
            <person name="Dannebaum R.O."/>
            <person name="Kuo R.C."/>
            <person name="Labutti K."/>
            <person name="Haridas S."/>
            <person name="Kuo A."/>
            <person name="Salamov A."/>
            <person name="Ahrendt S.R."/>
            <person name="Lipzen A."/>
            <person name="Sullivan W."/>
            <person name="Andreopoulos W.B."/>
            <person name="Clum A."/>
            <person name="Lindquist E."/>
            <person name="Daum C."/>
            <person name="Ramamoorthy G.K."/>
            <person name="Gryganskyi A."/>
            <person name="Culley D."/>
            <person name="Magnuson J.K."/>
            <person name="James T.Y."/>
            <person name="O'Malley M.A."/>
            <person name="Stajich J.E."/>
            <person name="Spatafora J.W."/>
            <person name="Visel A."/>
            <person name="Grigoriev I.V."/>
        </authorList>
    </citation>
    <scope>NUCLEOTIDE SEQUENCE [LARGE SCALE GENOMIC DNA]</scope>
    <source>
        <strain evidence="8 9">CBS 115471</strain>
    </source>
</reference>
<dbReference type="InterPro" id="IPR020846">
    <property type="entry name" value="MFS_dom"/>
</dbReference>
<feature type="transmembrane region" description="Helical" evidence="6">
    <location>
        <begin position="218"/>
        <end position="238"/>
    </location>
</feature>
<dbReference type="Gene3D" id="1.20.1250.20">
    <property type="entry name" value="MFS general substrate transporter like domains"/>
    <property type="match status" value="1"/>
</dbReference>
<evidence type="ECO:0000256" key="4">
    <source>
        <dbReference type="ARBA" id="ARBA00023136"/>
    </source>
</evidence>
<dbReference type="PANTHER" id="PTHR42718">
    <property type="entry name" value="MAJOR FACILITATOR SUPERFAMILY MULTIDRUG TRANSPORTER MFSC"/>
    <property type="match status" value="1"/>
</dbReference>
<feature type="transmembrane region" description="Helical" evidence="6">
    <location>
        <begin position="520"/>
        <end position="540"/>
    </location>
</feature>
<name>A0A1Y1ZJW3_9PLEO</name>
<evidence type="ECO:0000256" key="3">
    <source>
        <dbReference type="ARBA" id="ARBA00022989"/>
    </source>
</evidence>
<organism evidence="8 9">
    <name type="scientific">Clohesyomyces aquaticus</name>
    <dbReference type="NCBI Taxonomy" id="1231657"/>
    <lineage>
        <taxon>Eukaryota</taxon>
        <taxon>Fungi</taxon>
        <taxon>Dikarya</taxon>
        <taxon>Ascomycota</taxon>
        <taxon>Pezizomycotina</taxon>
        <taxon>Dothideomycetes</taxon>
        <taxon>Pleosporomycetidae</taxon>
        <taxon>Pleosporales</taxon>
        <taxon>Lindgomycetaceae</taxon>
        <taxon>Clohesyomyces</taxon>
    </lineage>
</organism>
<dbReference type="Pfam" id="PF07690">
    <property type="entry name" value="MFS_1"/>
    <property type="match status" value="1"/>
</dbReference>
<evidence type="ECO:0000256" key="1">
    <source>
        <dbReference type="ARBA" id="ARBA00004141"/>
    </source>
</evidence>
<dbReference type="PROSITE" id="PS50850">
    <property type="entry name" value="MFS"/>
    <property type="match status" value="1"/>
</dbReference>
<keyword evidence="2 6" id="KW-0812">Transmembrane</keyword>
<dbReference type="GO" id="GO:0016020">
    <property type="term" value="C:membrane"/>
    <property type="evidence" value="ECO:0007669"/>
    <property type="project" value="UniProtKB-SubCell"/>
</dbReference>
<feature type="transmembrane region" description="Helical" evidence="6">
    <location>
        <begin position="430"/>
        <end position="450"/>
    </location>
</feature>
<dbReference type="PANTHER" id="PTHR42718:SF27">
    <property type="entry name" value="TRANSPORTER, PUTATIVE-RELATED"/>
    <property type="match status" value="1"/>
</dbReference>
<evidence type="ECO:0000256" key="5">
    <source>
        <dbReference type="SAM" id="MobiDB-lite"/>
    </source>
</evidence>
<evidence type="ECO:0000259" key="7">
    <source>
        <dbReference type="PROSITE" id="PS50850"/>
    </source>
</evidence>
<dbReference type="AlphaFoldDB" id="A0A1Y1ZJW3"/>
<feature type="transmembrane region" description="Helical" evidence="6">
    <location>
        <begin position="154"/>
        <end position="175"/>
    </location>
</feature>
<comment type="caution">
    <text evidence="8">The sequence shown here is derived from an EMBL/GenBank/DDBJ whole genome shotgun (WGS) entry which is preliminary data.</text>
</comment>
<feature type="domain" description="Major facilitator superfamily (MFS) profile" evidence="7">
    <location>
        <begin position="63"/>
        <end position="545"/>
    </location>
</feature>
<feature type="transmembrane region" description="Helical" evidence="6">
    <location>
        <begin position="289"/>
        <end position="309"/>
    </location>
</feature>
<evidence type="ECO:0000256" key="6">
    <source>
        <dbReference type="SAM" id="Phobius"/>
    </source>
</evidence>
<comment type="subcellular location">
    <subcellularLocation>
        <location evidence="1">Membrane</location>
        <topology evidence="1">Multi-pass membrane protein</topology>
    </subcellularLocation>
</comment>
<feature type="transmembrane region" description="Helical" evidence="6">
    <location>
        <begin position="187"/>
        <end position="206"/>
    </location>
</feature>
<proteinExistence type="predicted"/>
<keyword evidence="4 6" id="KW-0472">Membrane</keyword>
<feature type="transmembrane region" description="Helical" evidence="6">
    <location>
        <begin position="263"/>
        <end position="283"/>
    </location>
</feature>
<feature type="transmembrane region" description="Helical" evidence="6">
    <location>
        <begin position="400"/>
        <end position="418"/>
    </location>
</feature>
<feature type="transmembrane region" description="Helical" evidence="6">
    <location>
        <begin position="128"/>
        <end position="148"/>
    </location>
</feature>
<feature type="transmembrane region" description="Helical" evidence="6">
    <location>
        <begin position="368"/>
        <end position="393"/>
    </location>
</feature>
<evidence type="ECO:0000313" key="8">
    <source>
        <dbReference type="EMBL" id="ORY10317.1"/>
    </source>
</evidence>
<protein>
    <submittedName>
        <fullName evidence="8">Major facilitator superfamily domain-containing protein</fullName>
    </submittedName>
</protein>
<dbReference type="Proteomes" id="UP000193144">
    <property type="component" value="Unassembled WGS sequence"/>
</dbReference>